<evidence type="ECO:0000256" key="1">
    <source>
        <dbReference type="SAM" id="MobiDB-lite"/>
    </source>
</evidence>
<evidence type="ECO:0000313" key="2">
    <source>
        <dbReference type="EMBL" id="CAI8600398.1"/>
    </source>
</evidence>
<dbReference type="Proteomes" id="UP001157006">
    <property type="component" value="Chromosome 2"/>
</dbReference>
<evidence type="ECO:0000313" key="3">
    <source>
        <dbReference type="Proteomes" id="UP001157006"/>
    </source>
</evidence>
<feature type="region of interest" description="Disordered" evidence="1">
    <location>
        <begin position="15"/>
        <end position="34"/>
    </location>
</feature>
<sequence length="159" mass="18055">MINLICRKWRDVGASPKRKNTTEGDGGTSETAENGSRIVDFLSHGYGGRETESTTERGRQRYVDDGGRVSCETVSEGAARESDRFLFLDLDIKFLKRRVLVCLRGQKNINDGSQLHSFLDEKCVHNGVLVESKRKSPCRRGRSDQVREARDNPRCHHYL</sequence>
<gene>
    <name evidence="2" type="ORF">VFH_II221120</name>
</gene>
<name>A0AAV0ZS39_VICFA</name>
<proteinExistence type="predicted"/>
<dbReference type="AlphaFoldDB" id="A0AAV0ZS39"/>
<reference evidence="2 3" key="1">
    <citation type="submission" date="2023-01" db="EMBL/GenBank/DDBJ databases">
        <authorList>
            <person name="Kreplak J."/>
        </authorList>
    </citation>
    <scope>NUCLEOTIDE SEQUENCE [LARGE SCALE GENOMIC DNA]</scope>
</reference>
<accession>A0AAV0ZS39</accession>
<organism evidence="2 3">
    <name type="scientific">Vicia faba</name>
    <name type="common">Broad bean</name>
    <name type="synonym">Faba vulgaris</name>
    <dbReference type="NCBI Taxonomy" id="3906"/>
    <lineage>
        <taxon>Eukaryota</taxon>
        <taxon>Viridiplantae</taxon>
        <taxon>Streptophyta</taxon>
        <taxon>Embryophyta</taxon>
        <taxon>Tracheophyta</taxon>
        <taxon>Spermatophyta</taxon>
        <taxon>Magnoliopsida</taxon>
        <taxon>eudicotyledons</taxon>
        <taxon>Gunneridae</taxon>
        <taxon>Pentapetalae</taxon>
        <taxon>rosids</taxon>
        <taxon>fabids</taxon>
        <taxon>Fabales</taxon>
        <taxon>Fabaceae</taxon>
        <taxon>Papilionoideae</taxon>
        <taxon>50 kb inversion clade</taxon>
        <taxon>NPAAA clade</taxon>
        <taxon>Hologalegina</taxon>
        <taxon>IRL clade</taxon>
        <taxon>Fabeae</taxon>
        <taxon>Vicia</taxon>
    </lineage>
</organism>
<protein>
    <submittedName>
        <fullName evidence="2">Uncharacterized protein</fullName>
    </submittedName>
</protein>
<keyword evidence="3" id="KW-1185">Reference proteome</keyword>
<dbReference type="EMBL" id="OX451737">
    <property type="protein sequence ID" value="CAI8600398.1"/>
    <property type="molecule type" value="Genomic_DNA"/>
</dbReference>